<keyword evidence="1" id="KW-0812">Transmembrane</keyword>
<evidence type="ECO:0000313" key="2">
    <source>
        <dbReference type="EMBL" id="URN92980.1"/>
    </source>
</evidence>
<reference evidence="2" key="1">
    <citation type="submission" date="2022-05" db="EMBL/GenBank/DDBJ databases">
        <title>Novel bacterial taxa in a minimal lignocellulolytic consortium and its capacity to transform plastics disclosed by genome-resolved metagenomics.</title>
        <authorList>
            <person name="Rodriguez C.A.D."/>
            <person name="Diaz-Garcia L."/>
            <person name="Herrera K."/>
            <person name="Tarazona N.A."/>
            <person name="Sproer C."/>
            <person name="Overmann J."/>
            <person name="Jimenez D.J."/>
        </authorList>
    </citation>
    <scope>NUCLEOTIDE SEQUENCE</scope>
    <source>
        <strain evidence="2">MAG5</strain>
    </source>
</reference>
<dbReference type="AlphaFoldDB" id="A0A9J6ZAB9"/>
<proteinExistence type="predicted"/>
<protein>
    <submittedName>
        <fullName evidence="2">Uncharacterized protein</fullName>
    </submittedName>
</protein>
<name>A0A9J6ZAB9_9BACL</name>
<dbReference type="KEGG" id="plig:NAG76_14140"/>
<gene>
    <name evidence="2" type="ORF">NAG76_14140</name>
</gene>
<keyword evidence="1" id="KW-0472">Membrane</keyword>
<accession>A0A9J6ZAB9</accession>
<evidence type="ECO:0000256" key="1">
    <source>
        <dbReference type="SAM" id="Phobius"/>
    </source>
</evidence>
<feature type="transmembrane region" description="Helical" evidence="1">
    <location>
        <begin position="32"/>
        <end position="53"/>
    </location>
</feature>
<dbReference type="Proteomes" id="UP001056756">
    <property type="component" value="Chromosome"/>
</dbReference>
<feature type="transmembrane region" description="Helical" evidence="1">
    <location>
        <begin position="6"/>
        <end position="25"/>
    </location>
</feature>
<organism evidence="2 3">
    <name type="scientific">Candidatus Pristimantibacillus lignocellulolyticus</name>
    <dbReference type="NCBI Taxonomy" id="2994561"/>
    <lineage>
        <taxon>Bacteria</taxon>
        <taxon>Bacillati</taxon>
        <taxon>Bacillota</taxon>
        <taxon>Bacilli</taxon>
        <taxon>Bacillales</taxon>
        <taxon>Paenibacillaceae</taxon>
        <taxon>Candidatus Pristimantibacillus</taxon>
    </lineage>
</organism>
<keyword evidence="1" id="KW-1133">Transmembrane helix</keyword>
<evidence type="ECO:0000313" key="3">
    <source>
        <dbReference type="Proteomes" id="UP001056756"/>
    </source>
</evidence>
<dbReference type="EMBL" id="CP097899">
    <property type="protein sequence ID" value="URN92980.1"/>
    <property type="molecule type" value="Genomic_DNA"/>
</dbReference>
<sequence>MVGNVYYIVFSIGLIIVLSILLLLIKLIKAKPIMVVSLIVSIPTFILCQTYLWNFTFNSYVKSYLFPVESYSCEFEDELKDFIILLPNRTVSQAKEDVCSPFYISYVSKNEFQSFYEMELTRLETLGLIQNYYFVEEGVRGQKDRSGYFLELATGATIVVSLRKFDDTSMLAITYVQDR</sequence>